<accession>A0A397HZ03</accession>
<dbReference type="GeneID" id="38131511"/>
<organism evidence="10 11">
    <name type="scientific">Aspergillus thermomutatus</name>
    <name type="common">Neosartorya pseudofischeri</name>
    <dbReference type="NCBI Taxonomy" id="41047"/>
    <lineage>
        <taxon>Eukaryota</taxon>
        <taxon>Fungi</taxon>
        <taxon>Dikarya</taxon>
        <taxon>Ascomycota</taxon>
        <taxon>Pezizomycotina</taxon>
        <taxon>Eurotiomycetes</taxon>
        <taxon>Eurotiomycetidae</taxon>
        <taxon>Eurotiales</taxon>
        <taxon>Aspergillaceae</taxon>
        <taxon>Aspergillus</taxon>
        <taxon>Aspergillus subgen. Fumigati</taxon>
    </lineage>
</organism>
<dbReference type="GO" id="GO:0005576">
    <property type="term" value="C:extracellular region"/>
    <property type="evidence" value="ECO:0007669"/>
    <property type="project" value="UniProtKB-SubCell"/>
</dbReference>
<dbReference type="GO" id="GO:0005975">
    <property type="term" value="P:carbohydrate metabolic process"/>
    <property type="evidence" value="ECO:0007669"/>
    <property type="project" value="InterPro"/>
</dbReference>
<dbReference type="GO" id="GO:0030248">
    <property type="term" value="F:cellulose binding"/>
    <property type="evidence" value="ECO:0007669"/>
    <property type="project" value="InterPro"/>
</dbReference>
<evidence type="ECO:0000256" key="8">
    <source>
        <dbReference type="SAM" id="SignalP"/>
    </source>
</evidence>
<evidence type="ECO:0000313" key="11">
    <source>
        <dbReference type="Proteomes" id="UP000215305"/>
    </source>
</evidence>
<keyword evidence="6" id="KW-0378">Hydrolase</keyword>
<dbReference type="PROSITE" id="PS00562">
    <property type="entry name" value="CBM1_1"/>
    <property type="match status" value="1"/>
</dbReference>
<dbReference type="InterPro" id="IPR001139">
    <property type="entry name" value="Glyco_hydro_30"/>
</dbReference>
<feature type="region of interest" description="Disordered" evidence="7">
    <location>
        <begin position="452"/>
        <end position="471"/>
    </location>
</feature>
<gene>
    <name evidence="10" type="ORF">CDV56_109537</name>
</gene>
<dbReference type="RefSeq" id="XP_026618389.1">
    <property type="nucleotide sequence ID" value="XM_026763156.1"/>
</dbReference>
<dbReference type="PROSITE" id="PS51164">
    <property type="entry name" value="CBM1_2"/>
    <property type="match status" value="1"/>
</dbReference>
<evidence type="ECO:0000313" key="10">
    <source>
        <dbReference type="EMBL" id="RHZ66786.1"/>
    </source>
</evidence>
<dbReference type="InterPro" id="IPR000254">
    <property type="entry name" value="CBD"/>
</dbReference>
<dbReference type="PANTHER" id="PTHR11069">
    <property type="entry name" value="GLUCOSYLCERAMIDASE"/>
    <property type="match status" value="1"/>
</dbReference>
<dbReference type="GO" id="GO:0006680">
    <property type="term" value="P:glucosylceramide catabolic process"/>
    <property type="evidence" value="ECO:0007669"/>
    <property type="project" value="TreeGrafter"/>
</dbReference>
<keyword evidence="4" id="KW-0964">Secreted</keyword>
<evidence type="ECO:0000256" key="4">
    <source>
        <dbReference type="ARBA" id="ARBA00022525"/>
    </source>
</evidence>
<evidence type="ECO:0000256" key="5">
    <source>
        <dbReference type="ARBA" id="ARBA00022729"/>
    </source>
</evidence>
<evidence type="ECO:0000256" key="1">
    <source>
        <dbReference type="ARBA" id="ARBA00002993"/>
    </source>
</evidence>
<evidence type="ECO:0000259" key="9">
    <source>
        <dbReference type="PROSITE" id="PS51164"/>
    </source>
</evidence>
<evidence type="ECO:0000256" key="7">
    <source>
        <dbReference type="SAM" id="MobiDB-lite"/>
    </source>
</evidence>
<sequence>MTLLLLTGLAAAANALTATVNTAQTYQTMDGFGFSQAFGRAYDLYNLNSSQRQYALDLLFSPTKGAGMTILRNRVGSSSSDSILPISPGSPNATPQYQDLGTDSEQVWVTQQAVAYGVKTIYADAWSAPGFMKTNNDQGNGGYLCGVTGTNCASGNWTQAYANYLVKYIQDYAALGLDITHVGFLNEPDFNTTYSSMLSDGIQAADFIKVLYPTLQKAGLSRVGINCCDAMAWSAQKTRTAQLISAGVENLLSRITSHSYSSDPTSSMGASIPVWQTENADLSAAGTWETTWYSSGGAGEGLTWAQKIYTAITEGGVSAYLYWEGFEDSNTNSCLVITDGTNVIPSGRLWAFGQWSRFVRPGAVRVAVSGSSSTLKMTAFKNTDGTVAVQMINTASAATSVTVNGFAAGSAKAYLTDNSHNRISETTPSVSAGAASVNVPGYSMVTVVLSGSTSSSSSATTKATTSTTKTTTTNAASTTVAAHYGQCGGQGWTGPTTCASPYTCQVQNAWYSQCL</sequence>
<comment type="caution">
    <text evidence="10">The sequence shown here is derived from an EMBL/GenBank/DDBJ whole genome shotgun (WGS) entry which is preliminary data.</text>
</comment>
<dbReference type="Pfam" id="PF02057">
    <property type="entry name" value="Glyco_hydro_59"/>
    <property type="match status" value="1"/>
</dbReference>
<protein>
    <recommendedName>
        <fullName evidence="9">CBM1 domain-containing protein</fullName>
    </recommendedName>
</protein>
<evidence type="ECO:0000256" key="2">
    <source>
        <dbReference type="ARBA" id="ARBA00004613"/>
    </source>
</evidence>
<dbReference type="GO" id="GO:0016020">
    <property type="term" value="C:membrane"/>
    <property type="evidence" value="ECO:0007669"/>
    <property type="project" value="GOC"/>
</dbReference>
<dbReference type="InterPro" id="IPR035971">
    <property type="entry name" value="CBD_sf"/>
</dbReference>
<dbReference type="Pfam" id="PF17189">
    <property type="entry name" value="Glyco_hydro_30C"/>
    <property type="match status" value="1"/>
</dbReference>
<dbReference type="OrthoDB" id="2012278at2759"/>
<dbReference type="Pfam" id="PF00734">
    <property type="entry name" value="CBM_1"/>
    <property type="match status" value="1"/>
</dbReference>
<evidence type="ECO:0000256" key="6">
    <source>
        <dbReference type="ARBA" id="ARBA00022801"/>
    </source>
</evidence>
<feature type="chain" id="PRO_5017186164" description="CBM1 domain-containing protein" evidence="8">
    <location>
        <begin position="16"/>
        <end position="515"/>
    </location>
</feature>
<dbReference type="InterPro" id="IPR013780">
    <property type="entry name" value="Glyco_hydro_b"/>
</dbReference>
<dbReference type="SUPFAM" id="SSF57180">
    <property type="entry name" value="Cellulose-binding domain"/>
    <property type="match status" value="1"/>
</dbReference>
<comment type="function">
    <text evidence="1">Endo-1,4-mannanase, a crucial enzyme for depolymerization of seed galactomannans and wood galactoglucomannans.</text>
</comment>
<feature type="signal peptide" evidence="8">
    <location>
        <begin position="1"/>
        <end position="15"/>
    </location>
</feature>
<dbReference type="SUPFAM" id="SSF51011">
    <property type="entry name" value="Glycosyl hydrolase domain"/>
    <property type="match status" value="1"/>
</dbReference>
<dbReference type="InterPro" id="IPR033452">
    <property type="entry name" value="GH30_C"/>
</dbReference>
<dbReference type="STRING" id="41047.A0A397HZ03"/>
<feature type="domain" description="CBM1" evidence="9">
    <location>
        <begin position="479"/>
        <end position="515"/>
    </location>
</feature>
<proteinExistence type="inferred from homology"/>
<dbReference type="EMBL" id="NKHU02000010">
    <property type="protein sequence ID" value="RHZ66786.1"/>
    <property type="molecule type" value="Genomic_DNA"/>
</dbReference>
<dbReference type="SMART" id="SM00236">
    <property type="entry name" value="fCBD"/>
    <property type="match status" value="1"/>
</dbReference>
<dbReference type="AlphaFoldDB" id="A0A397HZ03"/>
<comment type="similarity">
    <text evidence="3">Belongs to the glycosyl hydrolase 30 family.</text>
</comment>
<keyword evidence="5 8" id="KW-0732">Signal</keyword>
<dbReference type="InterPro" id="IPR049161">
    <property type="entry name" value="GH59_cat"/>
</dbReference>
<evidence type="ECO:0000256" key="3">
    <source>
        <dbReference type="ARBA" id="ARBA00005382"/>
    </source>
</evidence>
<dbReference type="VEuPathDB" id="FungiDB:CDV56_109537"/>
<comment type="subcellular location">
    <subcellularLocation>
        <location evidence="2">Secreted</location>
    </subcellularLocation>
</comment>
<name>A0A397HZ03_ASPTH</name>
<dbReference type="Gene3D" id="2.60.40.1180">
    <property type="entry name" value="Golgi alpha-mannosidase II"/>
    <property type="match status" value="1"/>
</dbReference>
<keyword evidence="11" id="KW-1185">Reference proteome</keyword>
<dbReference type="SUPFAM" id="SSF51445">
    <property type="entry name" value="(Trans)glycosidases"/>
    <property type="match status" value="1"/>
</dbReference>
<dbReference type="InterPro" id="IPR017853">
    <property type="entry name" value="GH"/>
</dbReference>
<dbReference type="GO" id="GO:0004348">
    <property type="term" value="F:glucosylceramidase activity"/>
    <property type="evidence" value="ECO:0007669"/>
    <property type="project" value="InterPro"/>
</dbReference>
<reference evidence="10" key="1">
    <citation type="submission" date="2018-08" db="EMBL/GenBank/DDBJ databases">
        <title>Draft genome sequence of azole-resistant Aspergillus thermomutatus (Neosartorya pseudofischeri) strain HMR AF 39, isolated from a human nasal aspirate.</title>
        <authorList>
            <person name="Parent-Michaud M."/>
            <person name="Dufresne P.J."/>
            <person name="Fournier E."/>
            <person name="Martineau C."/>
            <person name="Moreira S."/>
            <person name="Perkins V."/>
            <person name="De Repentigny L."/>
            <person name="Dufresne S.F."/>
        </authorList>
    </citation>
    <scope>NUCLEOTIDE SEQUENCE [LARGE SCALE GENOMIC DNA]</scope>
    <source>
        <strain evidence="10">HMR AF 39</strain>
    </source>
</reference>
<dbReference type="PANTHER" id="PTHR11069:SF23">
    <property type="entry name" value="LYSOSOMAL ACID GLUCOSYLCERAMIDASE"/>
    <property type="match status" value="1"/>
</dbReference>
<dbReference type="Proteomes" id="UP000215305">
    <property type="component" value="Unassembled WGS sequence"/>
</dbReference>
<dbReference type="Gene3D" id="3.20.20.80">
    <property type="entry name" value="Glycosidases"/>
    <property type="match status" value="1"/>
</dbReference>